<reference evidence="1 2" key="1">
    <citation type="submission" date="2006-02" db="EMBL/GenBank/DDBJ databases">
        <authorList>
            <person name="Amann R."/>
            <person name="Ferriera S."/>
            <person name="Johnson J."/>
            <person name="Kravitz S."/>
            <person name="Halpern A."/>
            <person name="Remington K."/>
            <person name="Beeson K."/>
            <person name="Tran B."/>
            <person name="Rogers Y.-H."/>
            <person name="Friedman R."/>
            <person name="Venter J.C."/>
        </authorList>
    </citation>
    <scope>NUCLEOTIDE SEQUENCE [LARGE SCALE GENOMIC DNA]</scope>
    <source>
        <strain evidence="1 2">DSM 3645</strain>
    </source>
</reference>
<organism evidence="1 2">
    <name type="scientific">Blastopirellula marina DSM 3645</name>
    <dbReference type="NCBI Taxonomy" id="314230"/>
    <lineage>
        <taxon>Bacteria</taxon>
        <taxon>Pseudomonadati</taxon>
        <taxon>Planctomycetota</taxon>
        <taxon>Planctomycetia</taxon>
        <taxon>Pirellulales</taxon>
        <taxon>Pirellulaceae</taxon>
        <taxon>Blastopirellula</taxon>
    </lineage>
</organism>
<protein>
    <recommendedName>
        <fullName evidence="3">Carboxypeptidase regulatory-like domain-containing protein</fullName>
    </recommendedName>
</protein>
<dbReference type="Proteomes" id="UP000004358">
    <property type="component" value="Unassembled WGS sequence"/>
</dbReference>
<accession>A3ZTQ8</accession>
<sequence length="125" mass="13476">MIASLVTMGCGPTGPPKYLVKGGVTFNGEPIESGYIWFRDKSGEVGSVEARIKDGAYQLESLPGEKLVEISMFKEVPLPGGKPNAEGDTTMLVEALPERYNVQSILEVNVESNLEAQDFALTTKP</sequence>
<evidence type="ECO:0008006" key="3">
    <source>
        <dbReference type="Google" id="ProtNLM"/>
    </source>
</evidence>
<dbReference type="AlphaFoldDB" id="A3ZTQ8"/>
<proteinExistence type="predicted"/>
<evidence type="ECO:0000313" key="1">
    <source>
        <dbReference type="EMBL" id="EAQ79960.1"/>
    </source>
</evidence>
<evidence type="ECO:0000313" key="2">
    <source>
        <dbReference type="Proteomes" id="UP000004358"/>
    </source>
</evidence>
<name>A3ZTQ8_9BACT</name>
<dbReference type="STRING" id="314230.DSM3645_05040"/>
<dbReference type="HOGENOM" id="CLU_1892125_0_0_0"/>
<dbReference type="EMBL" id="AANZ01000011">
    <property type="protein sequence ID" value="EAQ79960.1"/>
    <property type="molecule type" value="Genomic_DNA"/>
</dbReference>
<gene>
    <name evidence="1" type="ORF">DSM3645_05040</name>
</gene>
<comment type="caution">
    <text evidence="1">The sequence shown here is derived from an EMBL/GenBank/DDBJ whole genome shotgun (WGS) entry which is preliminary data.</text>
</comment>